<evidence type="ECO:0000256" key="8">
    <source>
        <dbReference type="ARBA" id="ARBA00022989"/>
    </source>
</evidence>
<evidence type="ECO:0000313" key="17">
    <source>
        <dbReference type="Proteomes" id="UP000054937"/>
    </source>
</evidence>
<feature type="transmembrane region" description="Helical" evidence="14">
    <location>
        <begin position="237"/>
        <end position="258"/>
    </location>
</feature>
<dbReference type="AlphaFoldDB" id="A0A0V0QZ80"/>
<feature type="transmembrane region" description="Helical" evidence="14">
    <location>
        <begin position="365"/>
        <end position="390"/>
    </location>
</feature>
<keyword evidence="4" id="KW-0107">Calcium channel</keyword>
<dbReference type="SUPFAM" id="SSF81324">
    <property type="entry name" value="Voltage-gated potassium channels"/>
    <property type="match status" value="2"/>
</dbReference>
<keyword evidence="8 14" id="KW-1133">Transmembrane helix</keyword>
<feature type="transmembrane region" description="Helical" evidence="14">
    <location>
        <begin position="270"/>
        <end position="289"/>
    </location>
</feature>
<sequence>MFLTECALKIIASGFIINGEQSYLRNLWNVLDFLIVIFSVVGIFVIIINLIVVCLIFYLLFGIFGTNYFKGTFYYCNMKHIPFYLQDNILTKQDCFDYGGDWINNDYNFDSITNSMISLFVISTTEGWVDMMWNGADAVGIDYQPQQNYRKGWVLFYVFFIIVSSFFIMNLFAGIVVDSFNQEKDKIGGISLLSKEQRQWIDIQQRILQTEPVILIEVKENDHILKKYFFKIVINQYFEYFILLLIVLNTIVFMLMFNRQSEQQSDIIKILNYVFLGIFTLEAILKIVSFELEYFKDSWNQFDLCVVIMTFIGLALEYTQCSTGESWNLVMADIARQRNPSFACLTISNYEDFQKHGMQGCGSSAAYLFLIIFQLFFTMIVLSLFVAVILEGFDKNSKAEQSIIKPAHLQKFVEVWKKYDKNAIGLIQASNVKPLMESLPMPLGWKGKFLTNIKKRILIGQMEMPIYKLKTEKNPPMVYYYDMLFEISRSALYDTLDFEEQWIEPENEGQVQLDIFNNIRNKLNQYKNLKYTEYTTADYVAVVLVQQRVKNFLQEIRNRNNELENESQSSEKNENVNKQFKLTQESQKRKKNKNNNDINNNSQNNNNNDGIDEEEEESFITDSNTLTSSSSSSSSSSKNGSFKSYGSKNSQRKKKQLQKQQEREKGINQANMLKNKSEKNLPLHIENYQQQGKEQENYKVDQDKQEQESSYQKKKQDFKLLQSEKKTFSNSQKSKMVGQDSEIFRQFQGEKKFDVVHQNSKIQYKEVQTDRELHNPEYNNNQQLINFKEEQNIEISDEIKNGSKQILQDIVENDIENLVQNQDIKIDIQEEKQQNNQ</sequence>
<feature type="transmembrane region" description="Helical" evidence="14">
    <location>
        <begin position="301"/>
        <end position="319"/>
    </location>
</feature>
<feature type="transmembrane region" description="Helical" evidence="14">
    <location>
        <begin position="33"/>
        <end position="61"/>
    </location>
</feature>
<name>A0A0V0QZ80_PSEPJ</name>
<evidence type="ECO:0000256" key="7">
    <source>
        <dbReference type="ARBA" id="ARBA00022882"/>
    </source>
</evidence>
<dbReference type="GO" id="GO:0008331">
    <property type="term" value="F:high voltage-gated calcium channel activity"/>
    <property type="evidence" value="ECO:0007669"/>
    <property type="project" value="TreeGrafter"/>
</dbReference>
<dbReference type="Proteomes" id="UP000054937">
    <property type="component" value="Unassembled WGS sequence"/>
</dbReference>
<evidence type="ECO:0000256" key="11">
    <source>
        <dbReference type="ARBA" id="ARBA00023180"/>
    </source>
</evidence>
<keyword evidence="17" id="KW-1185">Reference proteome</keyword>
<dbReference type="InterPro" id="IPR050599">
    <property type="entry name" value="VDCC_alpha-1_subunit"/>
</dbReference>
<dbReference type="PANTHER" id="PTHR45628">
    <property type="entry name" value="VOLTAGE-DEPENDENT CALCIUM CHANNEL TYPE A SUBUNIT ALPHA-1"/>
    <property type="match status" value="1"/>
</dbReference>
<keyword evidence="10 14" id="KW-0472">Membrane</keyword>
<protein>
    <recommendedName>
        <fullName evidence="15">Ion transport domain-containing protein</fullName>
    </recommendedName>
</protein>
<dbReference type="PANTHER" id="PTHR45628:SF7">
    <property type="entry name" value="VOLTAGE-DEPENDENT CALCIUM CHANNEL TYPE A SUBUNIT ALPHA-1"/>
    <property type="match status" value="1"/>
</dbReference>
<feature type="compositionally biased region" description="Low complexity" evidence="13">
    <location>
        <begin position="620"/>
        <end position="649"/>
    </location>
</feature>
<feature type="transmembrane region" description="Helical" evidence="14">
    <location>
        <begin position="154"/>
        <end position="177"/>
    </location>
</feature>
<evidence type="ECO:0000256" key="14">
    <source>
        <dbReference type="SAM" id="Phobius"/>
    </source>
</evidence>
<feature type="domain" description="Ion transport" evidence="15">
    <location>
        <begin position="235"/>
        <end position="321"/>
    </location>
</feature>
<evidence type="ECO:0000256" key="13">
    <source>
        <dbReference type="SAM" id="MobiDB-lite"/>
    </source>
</evidence>
<feature type="compositionally biased region" description="Acidic residues" evidence="13">
    <location>
        <begin position="610"/>
        <end position="619"/>
    </location>
</feature>
<feature type="compositionally biased region" description="Low complexity" evidence="13">
    <location>
        <begin position="595"/>
        <end position="609"/>
    </location>
</feature>
<proteinExistence type="predicted"/>
<dbReference type="Gene3D" id="1.10.238.10">
    <property type="entry name" value="EF-hand"/>
    <property type="match status" value="1"/>
</dbReference>
<dbReference type="GO" id="GO:0098703">
    <property type="term" value="P:calcium ion import across plasma membrane"/>
    <property type="evidence" value="ECO:0007669"/>
    <property type="project" value="TreeGrafter"/>
</dbReference>
<evidence type="ECO:0000256" key="3">
    <source>
        <dbReference type="ARBA" id="ARBA00022568"/>
    </source>
</evidence>
<feature type="domain" description="Ion transport" evidence="15">
    <location>
        <begin position="2"/>
        <end position="44"/>
    </location>
</feature>
<keyword evidence="12" id="KW-0407">Ion channel</keyword>
<evidence type="ECO:0000256" key="12">
    <source>
        <dbReference type="ARBA" id="ARBA00023303"/>
    </source>
</evidence>
<keyword evidence="5 14" id="KW-0812">Transmembrane</keyword>
<evidence type="ECO:0000256" key="4">
    <source>
        <dbReference type="ARBA" id="ARBA00022673"/>
    </source>
</evidence>
<feature type="compositionally biased region" description="Basic and acidic residues" evidence="13">
    <location>
        <begin position="693"/>
        <end position="707"/>
    </location>
</feature>
<feature type="region of interest" description="Disordered" evidence="13">
    <location>
        <begin position="562"/>
        <end position="717"/>
    </location>
</feature>
<comment type="caution">
    <text evidence="16">The sequence shown here is derived from an EMBL/GenBank/DDBJ whole genome shotgun (WGS) entry which is preliminary data.</text>
</comment>
<keyword evidence="2" id="KW-0813">Transport</keyword>
<gene>
    <name evidence="16" type="ORF">PPERSA_11168</name>
</gene>
<dbReference type="Pfam" id="PF00520">
    <property type="entry name" value="Ion_trans"/>
    <property type="match status" value="4"/>
</dbReference>
<dbReference type="Gene3D" id="1.20.120.350">
    <property type="entry name" value="Voltage-gated potassium channels. Chain C"/>
    <property type="match status" value="1"/>
</dbReference>
<organism evidence="16 17">
    <name type="scientific">Pseudocohnilembus persalinus</name>
    <name type="common">Ciliate</name>
    <dbReference type="NCBI Taxonomy" id="266149"/>
    <lineage>
        <taxon>Eukaryota</taxon>
        <taxon>Sar</taxon>
        <taxon>Alveolata</taxon>
        <taxon>Ciliophora</taxon>
        <taxon>Intramacronucleata</taxon>
        <taxon>Oligohymenophorea</taxon>
        <taxon>Scuticociliatia</taxon>
        <taxon>Philasterida</taxon>
        <taxon>Pseudocohnilembidae</taxon>
        <taxon>Pseudocohnilembus</taxon>
    </lineage>
</organism>
<dbReference type="InterPro" id="IPR027359">
    <property type="entry name" value="Volt_channel_dom_sf"/>
</dbReference>
<reference evidence="16 17" key="1">
    <citation type="journal article" date="2015" name="Sci. Rep.">
        <title>Genome of the facultative scuticociliatosis pathogen Pseudocohnilembus persalinus provides insight into its virulence through horizontal gene transfer.</title>
        <authorList>
            <person name="Xiong J."/>
            <person name="Wang G."/>
            <person name="Cheng J."/>
            <person name="Tian M."/>
            <person name="Pan X."/>
            <person name="Warren A."/>
            <person name="Jiang C."/>
            <person name="Yuan D."/>
            <person name="Miao W."/>
        </authorList>
    </citation>
    <scope>NUCLEOTIDE SEQUENCE [LARGE SCALE GENOMIC DNA]</scope>
    <source>
        <strain evidence="16">36N120E</strain>
    </source>
</reference>
<evidence type="ECO:0000256" key="10">
    <source>
        <dbReference type="ARBA" id="ARBA00023136"/>
    </source>
</evidence>
<evidence type="ECO:0000256" key="6">
    <source>
        <dbReference type="ARBA" id="ARBA00022837"/>
    </source>
</evidence>
<keyword evidence="3" id="KW-0109">Calcium transport</keyword>
<dbReference type="OrthoDB" id="193091at2759"/>
<feature type="domain" description="Ion transport" evidence="15">
    <location>
        <begin position="47"/>
        <end position="185"/>
    </location>
</feature>
<feature type="domain" description="Ion transport" evidence="15">
    <location>
        <begin position="341"/>
        <end position="399"/>
    </location>
</feature>
<keyword evidence="7" id="KW-0851">Voltage-gated channel</keyword>
<accession>A0A0V0QZ80</accession>
<evidence type="ECO:0000256" key="1">
    <source>
        <dbReference type="ARBA" id="ARBA00004141"/>
    </source>
</evidence>
<evidence type="ECO:0000259" key="15">
    <source>
        <dbReference type="Pfam" id="PF00520"/>
    </source>
</evidence>
<dbReference type="Gene3D" id="1.10.287.70">
    <property type="match status" value="1"/>
</dbReference>
<keyword evidence="11" id="KW-0325">Glycoprotein</keyword>
<dbReference type="InterPro" id="IPR005821">
    <property type="entry name" value="Ion_trans_dom"/>
</dbReference>
<dbReference type="EMBL" id="LDAU01000082">
    <property type="protein sequence ID" value="KRX07619.1"/>
    <property type="molecule type" value="Genomic_DNA"/>
</dbReference>
<evidence type="ECO:0000313" key="16">
    <source>
        <dbReference type="EMBL" id="KRX07619.1"/>
    </source>
</evidence>
<comment type="subcellular location">
    <subcellularLocation>
        <location evidence="1">Membrane</location>
        <topology evidence="1">Multi-pass membrane protein</topology>
    </subcellularLocation>
</comment>
<evidence type="ECO:0000256" key="5">
    <source>
        <dbReference type="ARBA" id="ARBA00022692"/>
    </source>
</evidence>
<keyword evidence="9" id="KW-0406">Ion transport</keyword>
<keyword evidence="6" id="KW-0106">Calcium</keyword>
<evidence type="ECO:0000256" key="2">
    <source>
        <dbReference type="ARBA" id="ARBA00022448"/>
    </source>
</evidence>
<dbReference type="FunFam" id="1.10.287.70:FF:000117">
    <property type="entry name" value="Voltage-gated Ca2+ channel, alpha subunit"/>
    <property type="match status" value="1"/>
</dbReference>
<evidence type="ECO:0000256" key="9">
    <source>
        <dbReference type="ARBA" id="ARBA00023065"/>
    </source>
</evidence>
<dbReference type="GO" id="GO:0005891">
    <property type="term" value="C:voltage-gated calcium channel complex"/>
    <property type="evidence" value="ECO:0007669"/>
    <property type="project" value="TreeGrafter"/>
</dbReference>
<dbReference type="InParanoid" id="A0A0V0QZ80"/>